<keyword evidence="3" id="KW-1185">Reference proteome</keyword>
<dbReference type="Proteomes" id="UP000070133">
    <property type="component" value="Unassembled WGS sequence"/>
</dbReference>
<dbReference type="GO" id="GO:0004029">
    <property type="term" value="F:aldehyde dehydrogenase (NAD+) activity"/>
    <property type="evidence" value="ECO:0007669"/>
    <property type="project" value="TreeGrafter"/>
</dbReference>
<comment type="caution">
    <text evidence="2">The sequence shown here is derived from an EMBL/GenBank/DDBJ whole genome shotgun (WGS) entry which is preliminary data.</text>
</comment>
<name>A0A139HUF2_9PEZI</name>
<dbReference type="Gene3D" id="3.40.50.720">
    <property type="entry name" value="NAD(P)-binding Rossmann-like Domain"/>
    <property type="match status" value="1"/>
</dbReference>
<dbReference type="AlphaFoldDB" id="A0A139HUF2"/>
<dbReference type="SUPFAM" id="SSF51735">
    <property type="entry name" value="NAD(P)-binding Rossmann-fold domains"/>
    <property type="match status" value="1"/>
</dbReference>
<organism evidence="2 3">
    <name type="scientific">Pseudocercospora eumusae</name>
    <dbReference type="NCBI Taxonomy" id="321146"/>
    <lineage>
        <taxon>Eukaryota</taxon>
        <taxon>Fungi</taxon>
        <taxon>Dikarya</taxon>
        <taxon>Ascomycota</taxon>
        <taxon>Pezizomycotina</taxon>
        <taxon>Dothideomycetes</taxon>
        <taxon>Dothideomycetidae</taxon>
        <taxon>Mycosphaerellales</taxon>
        <taxon>Mycosphaerellaceae</taxon>
        <taxon>Pseudocercospora</taxon>
    </lineage>
</organism>
<gene>
    <name evidence="2" type="ORF">AC578_1301</name>
</gene>
<sequence>MTMSPKTIFLLGATGFVGSYVTELLYQKYPEHRLIALLRNPTPERTQELRSLHPNIEILHGNLEDRNLVAETAENVDIVVHVAHSDHEPSVSAILEGLTKRSAAKGRTNEELPIYLHMSGCGIIADNARGERIPRECVKEWSDLDLSLYECPAENTHLPTDKQIFEAGMRKEKPIRTVIVFPSLIYGVGRTGKRSGMWVPIFTELARKAGHAGTWGPGEVTQYAVHVRDVAGAVMVLLSAALEGRVKGGEDGLFFATTKEPNMTWKEINDVLGEILFKRGEVKEPGSKPFAPEITEPLGDYGWSLLGSNGFARPDKLTAMGWEPEWTKKVPLRDVLYEMIEDGIDSHRTH</sequence>
<protein>
    <recommendedName>
        <fullName evidence="1">NAD-dependent epimerase/dehydratase domain-containing protein</fullName>
    </recommendedName>
</protein>
<evidence type="ECO:0000313" key="2">
    <source>
        <dbReference type="EMBL" id="KXT06095.1"/>
    </source>
</evidence>
<dbReference type="GO" id="GO:0005737">
    <property type="term" value="C:cytoplasm"/>
    <property type="evidence" value="ECO:0007669"/>
    <property type="project" value="TreeGrafter"/>
</dbReference>
<reference evidence="2 3" key="1">
    <citation type="submission" date="2015-07" db="EMBL/GenBank/DDBJ databases">
        <title>Comparative genomics of the Sigatoka disease complex on banana suggests a link between parallel evolutionary changes in Pseudocercospora fijiensis and Pseudocercospora eumusae and increased virulence on the banana host.</title>
        <authorList>
            <person name="Chang T.-C."/>
            <person name="Salvucci A."/>
            <person name="Crous P.W."/>
            <person name="Stergiopoulos I."/>
        </authorList>
    </citation>
    <scope>NUCLEOTIDE SEQUENCE [LARGE SCALE GENOMIC DNA]</scope>
    <source>
        <strain evidence="2 3">CBS 114824</strain>
    </source>
</reference>
<dbReference type="PANTHER" id="PTHR48079:SF6">
    <property type="entry name" value="NAD(P)-BINDING DOMAIN-CONTAINING PROTEIN-RELATED"/>
    <property type="match status" value="1"/>
</dbReference>
<accession>A0A139HUF2</accession>
<dbReference type="STRING" id="321146.A0A139HUF2"/>
<feature type="domain" description="NAD-dependent epimerase/dehydratase" evidence="1">
    <location>
        <begin position="8"/>
        <end position="88"/>
    </location>
</feature>
<dbReference type="PANTHER" id="PTHR48079">
    <property type="entry name" value="PROTEIN YEEZ"/>
    <property type="match status" value="1"/>
</dbReference>
<dbReference type="Pfam" id="PF01370">
    <property type="entry name" value="Epimerase"/>
    <property type="match status" value="1"/>
</dbReference>
<evidence type="ECO:0000259" key="1">
    <source>
        <dbReference type="Pfam" id="PF01370"/>
    </source>
</evidence>
<evidence type="ECO:0000313" key="3">
    <source>
        <dbReference type="Proteomes" id="UP000070133"/>
    </source>
</evidence>
<dbReference type="InterPro" id="IPR036291">
    <property type="entry name" value="NAD(P)-bd_dom_sf"/>
</dbReference>
<proteinExistence type="predicted"/>
<dbReference type="EMBL" id="LFZN01000008">
    <property type="protein sequence ID" value="KXT06095.1"/>
    <property type="molecule type" value="Genomic_DNA"/>
</dbReference>
<dbReference type="InterPro" id="IPR051783">
    <property type="entry name" value="NAD(P)-dependent_oxidoreduct"/>
</dbReference>
<dbReference type="InterPro" id="IPR001509">
    <property type="entry name" value="Epimerase_deHydtase"/>
</dbReference>
<dbReference type="OrthoDB" id="2130169at2759"/>